<feature type="transmembrane region" description="Helical" evidence="6">
    <location>
        <begin position="115"/>
        <end position="138"/>
    </location>
</feature>
<keyword evidence="5 6" id="KW-0472">Membrane</keyword>
<evidence type="ECO:0000259" key="7">
    <source>
        <dbReference type="PROSITE" id="PS50850"/>
    </source>
</evidence>
<dbReference type="InterPro" id="IPR020846">
    <property type="entry name" value="MFS_dom"/>
</dbReference>
<feature type="transmembrane region" description="Helical" evidence="6">
    <location>
        <begin position="85"/>
        <end position="103"/>
    </location>
</feature>
<dbReference type="EMBL" id="AVPK01000009">
    <property type="protein sequence ID" value="KGN36614.1"/>
    <property type="molecule type" value="Genomic_DNA"/>
</dbReference>
<dbReference type="Gene3D" id="1.20.1250.20">
    <property type="entry name" value="MFS general substrate transporter like domains"/>
    <property type="match status" value="2"/>
</dbReference>
<evidence type="ECO:0000313" key="8">
    <source>
        <dbReference type="EMBL" id="KGN36614.1"/>
    </source>
</evidence>
<comment type="caution">
    <text evidence="8">The sequence shown here is derived from an EMBL/GenBank/DDBJ whole genome shotgun (WGS) entry which is preliminary data.</text>
</comment>
<dbReference type="InterPro" id="IPR011701">
    <property type="entry name" value="MFS"/>
</dbReference>
<evidence type="ECO:0000256" key="3">
    <source>
        <dbReference type="ARBA" id="ARBA00022692"/>
    </source>
</evidence>
<feature type="transmembrane region" description="Helical" evidence="6">
    <location>
        <begin position="56"/>
        <end position="78"/>
    </location>
</feature>
<organism evidence="8 9">
    <name type="scientific">Knoellia subterranea KCTC 19937</name>
    <dbReference type="NCBI Taxonomy" id="1385521"/>
    <lineage>
        <taxon>Bacteria</taxon>
        <taxon>Bacillati</taxon>
        <taxon>Actinomycetota</taxon>
        <taxon>Actinomycetes</taxon>
        <taxon>Micrococcales</taxon>
        <taxon>Intrasporangiaceae</taxon>
        <taxon>Knoellia</taxon>
    </lineage>
</organism>
<dbReference type="PROSITE" id="PS50850">
    <property type="entry name" value="MFS"/>
    <property type="match status" value="1"/>
</dbReference>
<keyword evidence="9" id="KW-1185">Reference proteome</keyword>
<dbReference type="RefSeq" id="WP_035906499.1">
    <property type="nucleotide sequence ID" value="NZ_AVPK01000009.1"/>
</dbReference>
<dbReference type="CDD" id="cd06174">
    <property type="entry name" value="MFS"/>
    <property type="match status" value="1"/>
</dbReference>
<gene>
    <name evidence="8" type="ORF">N803_03945</name>
</gene>
<dbReference type="GO" id="GO:0022857">
    <property type="term" value="F:transmembrane transporter activity"/>
    <property type="evidence" value="ECO:0007669"/>
    <property type="project" value="InterPro"/>
</dbReference>
<evidence type="ECO:0000313" key="9">
    <source>
        <dbReference type="Proteomes" id="UP000030011"/>
    </source>
</evidence>
<feature type="transmembrane region" description="Helical" evidence="6">
    <location>
        <begin position="20"/>
        <end position="44"/>
    </location>
</feature>
<dbReference type="Pfam" id="PF07690">
    <property type="entry name" value="MFS_1"/>
    <property type="match status" value="1"/>
</dbReference>
<evidence type="ECO:0000256" key="6">
    <source>
        <dbReference type="SAM" id="Phobius"/>
    </source>
</evidence>
<evidence type="ECO:0000256" key="2">
    <source>
        <dbReference type="ARBA" id="ARBA00022448"/>
    </source>
</evidence>
<dbReference type="GO" id="GO:0005886">
    <property type="term" value="C:plasma membrane"/>
    <property type="evidence" value="ECO:0007669"/>
    <property type="project" value="UniProtKB-SubCell"/>
</dbReference>
<feature type="transmembrane region" description="Helical" evidence="6">
    <location>
        <begin position="150"/>
        <end position="170"/>
    </location>
</feature>
<dbReference type="OrthoDB" id="4332123at2"/>
<dbReference type="PANTHER" id="PTHR42718:SF9">
    <property type="entry name" value="MAJOR FACILITATOR SUPERFAMILY MULTIDRUG TRANSPORTER MFSC"/>
    <property type="match status" value="1"/>
</dbReference>
<feature type="transmembrane region" description="Helical" evidence="6">
    <location>
        <begin position="397"/>
        <end position="414"/>
    </location>
</feature>
<dbReference type="InterPro" id="IPR036259">
    <property type="entry name" value="MFS_trans_sf"/>
</dbReference>
<evidence type="ECO:0000256" key="5">
    <source>
        <dbReference type="ARBA" id="ARBA00023136"/>
    </source>
</evidence>
<keyword evidence="2" id="KW-0813">Transport</keyword>
<name>A0A0A0JIP3_9MICO</name>
<keyword evidence="3 6" id="KW-0812">Transmembrane</keyword>
<reference evidence="8 9" key="1">
    <citation type="submission" date="2013-08" db="EMBL/GenBank/DDBJ databases">
        <title>The genome sequence of Knoellia subterranea.</title>
        <authorList>
            <person name="Zhu W."/>
            <person name="Wang G."/>
        </authorList>
    </citation>
    <scope>NUCLEOTIDE SEQUENCE [LARGE SCALE GENOMIC DNA]</scope>
    <source>
        <strain evidence="8 9">KCTC 19937</strain>
    </source>
</reference>
<evidence type="ECO:0000256" key="1">
    <source>
        <dbReference type="ARBA" id="ARBA00004651"/>
    </source>
</evidence>
<dbReference type="Proteomes" id="UP000030011">
    <property type="component" value="Unassembled WGS sequence"/>
</dbReference>
<feature type="domain" description="Major facilitator superfamily (MFS) profile" evidence="7">
    <location>
        <begin position="20"/>
        <end position="415"/>
    </location>
</feature>
<feature type="transmembrane region" description="Helical" evidence="6">
    <location>
        <begin position="260"/>
        <end position="281"/>
    </location>
</feature>
<accession>A0A0A0JIP3</accession>
<feature type="transmembrane region" description="Helical" evidence="6">
    <location>
        <begin position="176"/>
        <end position="194"/>
    </location>
</feature>
<evidence type="ECO:0000256" key="4">
    <source>
        <dbReference type="ARBA" id="ARBA00022989"/>
    </source>
</evidence>
<keyword evidence="4 6" id="KW-1133">Transmembrane helix</keyword>
<feature type="transmembrane region" description="Helical" evidence="6">
    <location>
        <begin position="318"/>
        <end position="342"/>
    </location>
</feature>
<comment type="subcellular location">
    <subcellularLocation>
        <location evidence="1">Cell membrane</location>
        <topology evidence="1">Multi-pass membrane protein</topology>
    </subcellularLocation>
</comment>
<feature type="transmembrane region" description="Helical" evidence="6">
    <location>
        <begin position="354"/>
        <end position="377"/>
    </location>
</feature>
<feature type="transmembrane region" description="Helical" evidence="6">
    <location>
        <begin position="230"/>
        <end position="248"/>
    </location>
</feature>
<feature type="transmembrane region" description="Helical" evidence="6">
    <location>
        <begin position="293"/>
        <end position="312"/>
    </location>
</feature>
<dbReference type="AlphaFoldDB" id="A0A0A0JIP3"/>
<sequence length="447" mass="47782">MTRPLRRQIHDIGRRRAWVIWVVGLAVYMLAVFHRTSLGVAGLVAAERFHISASQLATFTVLQLVVYAGMQIPVGVLLDRFGSRRLLLIGLALISIGQLWFAFAGTFGVGLAARVLLGIGDAMIFTSLLRLVALWFRVKQAPVITQLTGMVGQLGAVAAATPLAAALGRYGWEKSFGIPAAVGALLSIGLILVVKDSPYTGVAVEKIKVRALARTLGEVWGNPGTRLGMWIHFTGQFGATVFTMLWGYPFLVKGQGLSPTTAGTLLISLTLASMIAGPIVGQLTARLPYRRSQIVLVLVGAIAATWAIVLLWPGRAPLPLLILLVCVTGCGGPGSMVGFDLARSFHPADRLGRATGVVNIGGFFASLVTMALIGFILDARAPDGPETYTLDDFKVAMSVQFLLWGLGAVQIWRYRHKGLDFVDEHPGALDALRAGETLLPGISRDPD</sequence>
<proteinExistence type="predicted"/>
<dbReference type="PANTHER" id="PTHR42718">
    <property type="entry name" value="MAJOR FACILITATOR SUPERFAMILY MULTIDRUG TRANSPORTER MFSC"/>
    <property type="match status" value="1"/>
</dbReference>
<dbReference type="eggNOG" id="COG2271">
    <property type="taxonomic scope" value="Bacteria"/>
</dbReference>
<dbReference type="SUPFAM" id="SSF103473">
    <property type="entry name" value="MFS general substrate transporter"/>
    <property type="match status" value="1"/>
</dbReference>
<protein>
    <submittedName>
        <fullName evidence="8">MFS transporter</fullName>
    </submittedName>
</protein>